<feature type="domain" description="ABC transmembrane type-1" evidence="11">
    <location>
        <begin position="311"/>
        <end position="499"/>
    </location>
</feature>
<dbReference type="InterPro" id="IPR010065">
    <property type="entry name" value="AA_ABC_transptr_permease_3TM"/>
</dbReference>
<evidence type="ECO:0000256" key="1">
    <source>
        <dbReference type="ARBA" id="ARBA00004651"/>
    </source>
</evidence>
<dbReference type="SUPFAM" id="SSF53850">
    <property type="entry name" value="Periplasmic binding protein-like II"/>
    <property type="match status" value="1"/>
</dbReference>
<gene>
    <name evidence="12" type="ORF">GCM10011609_11360</name>
</gene>
<evidence type="ECO:0000256" key="10">
    <source>
        <dbReference type="RuleBase" id="RU363032"/>
    </source>
</evidence>
<dbReference type="InterPro" id="IPR043429">
    <property type="entry name" value="ArtM/GltK/GlnP/TcyL/YhdX-like"/>
</dbReference>
<evidence type="ECO:0000256" key="5">
    <source>
        <dbReference type="ARBA" id="ARBA00022692"/>
    </source>
</evidence>
<protein>
    <submittedName>
        <fullName evidence="12">ABC transporter substrate-binding protein</fullName>
    </submittedName>
</protein>
<dbReference type="InterPro" id="IPR018313">
    <property type="entry name" value="SBP_3_CS"/>
</dbReference>
<keyword evidence="7" id="KW-0029">Amino-acid transport</keyword>
<dbReference type="SMART" id="SM00062">
    <property type="entry name" value="PBPb"/>
    <property type="match status" value="1"/>
</dbReference>
<dbReference type="PANTHER" id="PTHR30614">
    <property type="entry name" value="MEMBRANE COMPONENT OF AMINO ACID ABC TRANSPORTER"/>
    <property type="match status" value="1"/>
</dbReference>
<comment type="subcellular location">
    <subcellularLocation>
        <location evidence="1 10">Cell membrane</location>
        <topology evidence="1 10">Multi-pass membrane protein</topology>
    </subcellularLocation>
</comment>
<organism evidence="12 13">
    <name type="scientific">Lentzea pudingi</name>
    <dbReference type="NCBI Taxonomy" id="1789439"/>
    <lineage>
        <taxon>Bacteria</taxon>
        <taxon>Bacillati</taxon>
        <taxon>Actinomycetota</taxon>
        <taxon>Actinomycetes</taxon>
        <taxon>Pseudonocardiales</taxon>
        <taxon>Pseudonocardiaceae</taxon>
        <taxon>Lentzea</taxon>
    </lineage>
</organism>
<accession>A0ABQ2HE64</accession>
<dbReference type="InterPro" id="IPR001638">
    <property type="entry name" value="Solute-binding_3/MltF_N"/>
</dbReference>
<dbReference type="Proteomes" id="UP000597656">
    <property type="component" value="Unassembled WGS sequence"/>
</dbReference>
<comment type="caution">
    <text evidence="12">The sequence shown here is derived from an EMBL/GenBank/DDBJ whole genome shotgun (WGS) entry which is preliminary data.</text>
</comment>
<feature type="transmembrane region" description="Helical" evidence="10">
    <location>
        <begin position="478"/>
        <end position="498"/>
    </location>
</feature>
<evidence type="ECO:0000313" key="13">
    <source>
        <dbReference type="Proteomes" id="UP000597656"/>
    </source>
</evidence>
<dbReference type="PROSITE" id="PS50928">
    <property type="entry name" value="ABC_TM1"/>
    <property type="match status" value="1"/>
</dbReference>
<dbReference type="Pfam" id="PF00497">
    <property type="entry name" value="SBP_bac_3"/>
    <property type="match status" value="1"/>
</dbReference>
<keyword evidence="5 10" id="KW-0812">Transmembrane</keyword>
<dbReference type="InterPro" id="IPR000515">
    <property type="entry name" value="MetI-like"/>
</dbReference>
<dbReference type="PROSITE" id="PS01039">
    <property type="entry name" value="SBP_BACTERIAL_3"/>
    <property type="match status" value="1"/>
</dbReference>
<dbReference type="PANTHER" id="PTHR30614:SF0">
    <property type="entry name" value="L-CYSTINE TRANSPORT SYSTEM PERMEASE PROTEIN TCYL"/>
    <property type="match status" value="1"/>
</dbReference>
<dbReference type="CDD" id="cd06261">
    <property type="entry name" value="TM_PBP2"/>
    <property type="match status" value="1"/>
</dbReference>
<keyword evidence="4" id="KW-1003">Cell membrane</keyword>
<keyword evidence="6" id="KW-0732">Signal</keyword>
<keyword evidence="13" id="KW-1185">Reference proteome</keyword>
<feature type="transmembrane region" description="Helical" evidence="10">
    <location>
        <begin position="349"/>
        <end position="370"/>
    </location>
</feature>
<keyword evidence="3 10" id="KW-0813">Transport</keyword>
<evidence type="ECO:0000313" key="12">
    <source>
        <dbReference type="EMBL" id="GGM77149.1"/>
    </source>
</evidence>
<sequence>MPHTPSRIVDLQHRLPGSLYPAPMRQVFRGAVLLLLLLIVVPAPANAQQEQPPLVRVGTEGTYPPFSFHDPRTQELTGYDIEVVKAIAAKAGWRLEFVETQWDAIFPALDARRIDLIANQVSRNPERAAKYGLSTTYTYSRGVIVRRTGDDRIKSIADLSGKTTAQSSTSNWAKVARDAGANVEAVEGFAQAAALLQQGRVDAIVNDNIAVLDYLATTGSKDVEIAGDAGQAGSEQVLALRQADSALLAQANQAIDALKADGTLRGISQKYFKADVSVENGGAADLSEGRGQRSTWDILRATAWPMFVGLVKVTVPLTALSFAIGLALALLVALARISPYRVLSGLARAFISIIRGTPLLLQLFIVFYGLPQIGLKFPPFTAAVVAFSLNVAGYAAEVIRSAILSVPRGQFEAASTIGFGYAQTLRRIVLPQAARTAVPPLSNTLLSLLKDTSLGSVVLLTELFRESQLAAAESNEFLALYSFAGLYYWVVCVALSAAQKRLETRLNRYVIA</sequence>
<name>A0ABQ2HE64_9PSEU</name>
<comment type="similarity">
    <text evidence="10">Belongs to the binding-protein-dependent transport system permease family.</text>
</comment>
<evidence type="ECO:0000259" key="11">
    <source>
        <dbReference type="PROSITE" id="PS50928"/>
    </source>
</evidence>
<keyword evidence="8 10" id="KW-1133">Transmembrane helix</keyword>
<reference evidence="13" key="1">
    <citation type="journal article" date="2019" name="Int. J. Syst. Evol. Microbiol.">
        <title>The Global Catalogue of Microorganisms (GCM) 10K type strain sequencing project: providing services to taxonomists for standard genome sequencing and annotation.</title>
        <authorList>
            <consortium name="The Broad Institute Genomics Platform"/>
            <consortium name="The Broad Institute Genome Sequencing Center for Infectious Disease"/>
            <person name="Wu L."/>
            <person name="Ma J."/>
        </authorList>
    </citation>
    <scope>NUCLEOTIDE SEQUENCE [LARGE SCALE GENOMIC DNA]</scope>
    <source>
        <strain evidence="13">CGMCC 4.7319</strain>
    </source>
</reference>
<evidence type="ECO:0000256" key="4">
    <source>
        <dbReference type="ARBA" id="ARBA00022475"/>
    </source>
</evidence>
<dbReference type="Pfam" id="PF00528">
    <property type="entry name" value="BPD_transp_1"/>
    <property type="match status" value="1"/>
</dbReference>
<dbReference type="InterPro" id="IPR035906">
    <property type="entry name" value="MetI-like_sf"/>
</dbReference>
<feature type="transmembrane region" description="Helical" evidence="10">
    <location>
        <begin position="315"/>
        <end position="337"/>
    </location>
</feature>
<evidence type="ECO:0000256" key="8">
    <source>
        <dbReference type="ARBA" id="ARBA00022989"/>
    </source>
</evidence>
<dbReference type="NCBIfam" id="TIGR01726">
    <property type="entry name" value="HEQRo_perm_3TM"/>
    <property type="match status" value="1"/>
</dbReference>
<dbReference type="Gene3D" id="1.10.3720.10">
    <property type="entry name" value="MetI-like"/>
    <property type="match status" value="1"/>
</dbReference>
<evidence type="ECO:0000256" key="2">
    <source>
        <dbReference type="ARBA" id="ARBA00010333"/>
    </source>
</evidence>
<proteinExistence type="inferred from homology"/>
<dbReference type="EMBL" id="BMNC01000001">
    <property type="protein sequence ID" value="GGM77149.1"/>
    <property type="molecule type" value="Genomic_DNA"/>
</dbReference>
<dbReference type="SUPFAM" id="SSF161098">
    <property type="entry name" value="MetI-like"/>
    <property type="match status" value="1"/>
</dbReference>
<evidence type="ECO:0000256" key="7">
    <source>
        <dbReference type="ARBA" id="ARBA00022970"/>
    </source>
</evidence>
<evidence type="ECO:0000256" key="3">
    <source>
        <dbReference type="ARBA" id="ARBA00022448"/>
    </source>
</evidence>
<keyword evidence="9 10" id="KW-0472">Membrane</keyword>
<evidence type="ECO:0000256" key="9">
    <source>
        <dbReference type="ARBA" id="ARBA00023136"/>
    </source>
</evidence>
<evidence type="ECO:0000256" key="6">
    <source>
        <dbReference type="ARBA" id="ARBA00022729"/>
    </source>
</evidence>
<dbReference type="Gene3D" id="3.40.190.10">
    <property type="entry name" value="Periplasmic binding protein-like II"/>
    <property type="match status" value="2"/>
</dbReference>
<comment type="similarity">
    <text evidence="2">Belongs to the bacterial solute-binding protein 3 family.</text>
</comment>